<evidence type="ECO:0000313" key="2">
    <source>
        <dbReference type="Proteomes" id="UP000295733"/>
    </source>
</evidence>
<dbReference type="Proteomes" id="UP000295733">
    <property type="component" value="Unassembled WGS sequence"/>
</dbReference>
<sequence>MSALSRSRGAAPVAHLDTLPPVERAAIRCLRGWTGGPASRARMRRNFAAVFAATADTHADALDALMDLALCAGRRPIARNAQDHAEVSGDENAFAQMVAAAVGGEREDALVFALALMGPQAAWHAVGLAEELGLALLGLMRARPDGAPETARH</sequence>
<reference evidence="1 2" key="1">
    <citation type="submission" date="2019-03" db="EMBL/GenBank/DDBJ databases">
        <title>Genomic Encyclopedia of Type Strains, Phase IV (KMG-IV): sequencing the most valuable type-strain genomes for metagenomic binning, comparative biology and taxonomic classification.</title>
        <authorList>
            <person name="Goeker M."/>
        </authorList>
    </citation>
    <scope>NUCLEOTIDE SEQUENCE [LARGE SCALE GENOMIC DNA]</scope>
    <source>
        <strain evidence="1 2">DSM 2781</strain>
    </source>
</reference>
<evidence type="ECO:0000313" key="1">
    <source>
        <dbReference type="EMBL" id="TCP21981.1"/>
    </source>
</evidence>
<keyword evidence="2" id="KW-1185">Reference proteome</keyword>
<comment type="caution">
    <text evidence="1">The sequence shown here is derived from an EMBL/GenBank/DDBJ whole genome shotgun (WGS) entry which is preliminary data.</text>
</comment>
<dbReference type="OrthoDB" id="7874397at2"/>
<accession>A0A4R2NKJ0</accession>
<dbReference type="AlphaFoldDB" id="A0A4R2NKJ0"/>
<dbReference type="RefSeq" id="WP_132603785.1">
    <property type="nucleotide sequence ID" value="NZ_NRRP01000050.1"/>
</dbReference>
<protein>
    <submittedName>
        <fullName evidence="1">Uncharacterized protein</fullName>
    </submittedName>
</protein>
<organism evidence="1 2">
    <name type="scientific">Rhodovulum adriaticum</name>
    <name type="common">Rhodopseudomonas adriatica</name>
    <dbReference type="NCBI Taxonomy" id="35804"/>
    <lineage>
        <taxon>Bacteria</taxon>
        <taxon>Pseudomonadati</taxon>
        <taxon>Pseudomonadota</taxon>
        <taxon>Alphaproteobacteria</taxon>
        <taxon>Rhodobacterales</taxon>
        <taxon>Paracoccaceae</taxon>
        <taxon>Rhodovulum</taxon>
    </lineage>
</organism>
<proteinExistence type="predicted"/>
<gene>
    <name evidence="1" type="ORF">EV656_10827</name>
</gene>
<name>A0A4R2NKJ0_RHOAD</name>
<dbReference type="EMBL" id="SLXL01000008">
    <property type="protein sequence ID" value="TCP21981.1"/>
    <property type="molecule type" value="Genomic_DNA"/>
</dbReference>